<dbReference type="Pfam" id="PF18962">
    <property type="entry name" value="Por_Secre_tail"/>
    <property type="match status" value="1"/>
</dbReference>
<name>A0A831PKL0_9BACT</name>
<protein>
    <submittedName>
        <fullName evidence="2">T9SS type A sorting domain-containing protein</fullName>
    </submittedName>
</protein>
<dbReference type="AlphaFoldDB" id="A0A831PKL0"/>
<dbReference type="Pfam" id="PF22352">
    <property type="entry name" value="K319L-like_PKD"/>
    <property type="match status" value="1"/>
</dbReference>
<gene>
    <name evidence="2" type="ORF">ENN90_15260</name>
</gene>
<accession>A0A831PKL0</accession>
<dbReference type="Gene3D" id="2.60.40.10">
    <property type="entry name" value="Immunoglobulins"/>
    <property type="match status" value="1"/>
</dbReference>
<dbReference type="Proteomes" id="UP000886047">
    <property type="component" value="Unassembled WGS sequence"/>
</dbReference>
<dbReference type="NCBIfam" id="TIGR04183">
    <property type="entry name" value="Por_Secre_tail"/>
    <property type="match status" value="1"/>
</dbReference>
<proteinExistence type="predicted"/>
<dbReference type="InterPro" id="IPR026444">
    <property type="entry name" value="Secre_tail"/>
</dbReference>
<organism evidence="2">
    <name type="scientific">Mariniphaga anaerophila</name>
    <dbReference type="NCBI Taxonomy" id="1484053"/>
    <lineage>
        <taxon>Bacteria</taxon>
        <taxon>Pseudomonadati</taxon>
        <taxon>Bacteroidota</taxon>
        <taxon>Bacteroidia</taxon>
        <taxon>Marinilabiliales</taxon>
        <taxon>Prolixibacteraceae</taxon>
        <taxon>Mariniphaga</taxon>
    </lineage>
</organism>
<sequence>MQTHDNRETQYIVSGKTTKSTTLDVANNDSQIAVVSNIKPSNDGIITVVASPGTNNNNSVQYFYLGVIQVDYQEDSLTEANNAPFSNAGNNQTVNEGDFVMLDGSGSFDPDDDVITYFWTAPEGIVLSANDVAQPTFTAPQVDEDTQYVFTLVVNDGILDSEQDNVVATVNDSITTEISNRFVNTKHKQIKVYPNPNNGSFTLELKNFNRQAEITIMNLSGKVVYRIENNERSHFELNSPYLQRGIYNISVSDGLSIKTRKMIVNH</sequence>
<dbReference type="InterPro" id="IPR013783">
    <property type="entry name" value="Ig-like_fold"/>
</dbReference>
<feature type="domain" description="Secretion system C-terminal sorting" evidence="1">
    <location>
        <begin position="192"/>
        <end position="264"/>
    </location>
</feature>
<dbReference type="EMBL" id="DSDK01000854">
    <property type="protein sequence ID" value="HDR52954.1"/>
    <property type="molecule type" value="Genomic_DNA"/>
</dbReference>
<evidence type="ECO:0000313" key="2">
    <source>
        <dbReference type="EMBL" id="HDR52954.1"/>
    </source>
</evidence>
<evidence type="ECO:0000259" key="1">
    <source>
        <dbReference type="Pfam" id="PF18962"/>
    </source>
</evidence>
<comment type="caution">
    <text evidence="2">The sequence shown here is derived from an EMBL/GenBank/DDBJ whole genome shotgun (WGS) entry which is preliminary data.</text>
</comment>
<reference evidence="2" key="1">
    <citation type="journal article" date="2020" name="mSystems">
        <title>Genome- and Community-Level Interaction Insights into Carbon Utilization and Element Cycling Functions of Hydrothermarchaeota in Hydrothermal Sediment.</title>
        <authorList>
            <person name="Zhou Z."/>
            <person name="Liu Y."/>
            <person name="Xu W."/>
            <person name="Pan J."/>
            <person name="Luo Z.H."/>
            <person name="Li M."/>
        </authorList>
    </citation>
    <scope>NUCLEOTIDE SEQUENCE [LARGE SCALE GENOMIC DNA]</scope>
    <source>
        <strain evidence="2">SpSt-1217</strain>
    </source>
</reference>